<keyword evidence="2" id="KW-1185">Reference proteome</keyword>
<accession>A0AC61S5N4</accession>
<dbReference type="EMBL" id="SSTG01000045">
    <property type="protein sequence ID" value="THG52528.1"/>
    <property type="molecule type" value="Genomic_DNA"/>
</dbReference>
<evidence type="ECO:0000313" key="1">
    <source>
        <dbReference type="EMBL" id="THG52528.1"/>
    </source>
</evidence>
<dbReference type="Proteomes" id="UP000305401">
    <property type="component" value="Unassembled WGS sequence"/>
</dbReference>
<organism evidence="1 2">
    <name type="scientific">Muribaculum caecicola</name>
    <dbReference type="NCBI Taxonomy" id="3038144"/>
    <lineage>
        <taxon>Bacteria</taxon>
        <taxon>Pseudomonadati</taxon>
        <taxon>Bacteroidota</taxon>
        <taxon>Bacteroidia</taxon>
        <taxon>Bacteroidales</taxon>
        <taxon>Muribaculaceae</taxon>
        <taxon>Muribaculum</taxon>
    </lineage>
</organism>
<sequence length="246" mass="27584">MKAMIFAAGLGKRLQPETDYKPKALVEVCGKPMLGHVIDRLKDAGVDFLVINVHHFANQIIDYLNANNSFGLEIHISDESEQLLDTGGGIVKAARLLADSAPVIVHNADILTDLDLACFYKHHLSDGSDITLFVDSNRNSSRGLLFDDKLKMHGWINTEAKYCRPDNLSPELYKRYSFNGIHVLSQNAIRDIASHIDGGAAFSITDYYIDSCERLCIKGYQKPDDIQWFDIGSPEKLKVARNKYRL</sequence>
<proteinExistence type="predicted"/>
<comment type="caution">
    <text evidence="1">The sequence shown here is derived from an EMBL/GenBank/DDBJ whole genome shotgun (WGS) entry which is preliminary data.</text>
</comment>
<name>A0AC61S5N4_9BACT</name>
<reference evidence="1" key="1">
    <citation type="submission" date="2019-04" db="EMBL/GenBank/DDBJ databases">
        <title>Microbes associate with the intestines of laboratory mice.</title>
        <authorList>
            <person name="Navarre W."/>
            <person name="Wong E."/>
            <person name="Huang K.C."/>
            <person name="Tropini C."/>
            <person name="Ng K."/>
            <person name="Yu B."/>
        </authorList>
    </citation>
    <scope>NUCLEOTIDE SEQUENCE</scope>
    <source>
        <strain evidence="1">NM86_A22</strain>
    </source>
</reference>
<protein>
    <submittedName>
        <fullName evidence="1">Nucleotidyltransferase family protein</fullName>
    </submittedName>
</protein>
<gene>
    <name evidence="1" type="ORF">E5990_05165</name>
</gene>
<evidence type="ECO:0000313" key="2">
    <source>
        <dbReference type="Proteomes" id="UP000305401"/>
    </source>
</evidence>